<gene>
    <name evidence="3" type="ORF">G3I70_19200</name>
</gene>
<evidence type="ECO:0000313" key="4">
    <source>
        <dbReference type="Proteomes" id="UP000475532"/>
    </source>
</evidence>
<name>A0A6L9QGJ2_9ACTN</name>
<proteinExistence type="predicted"/>
<comment type="caution">
    <text evidence="3">The sequence shown here is derived from an EMBL/GenBank/DDBJ whole genome shotgun (WGS) entry which is preliminary data.</text>
</comment>
<dbReference type="Gene3D" id="3.30.565.10">
    <property type="entry name" value="Histidine kinase-like ATPase, C-terminal domain"/>
    <property type="match status" value="1"/>
</dbReference>
<accession>A0A6L9QGJ2</accession>
<dbReference type="Pfam" id="PF13581">
    <property type="entry name" value="HATPase_c_2"/>
    <property type="match status" value="1"/>
</dbReference>
<dbReference type="GO" id="GO:0004674">
    <property type="term" value="F:protein serine/threonine kinase activity"/>
    <property type="evidence" value="ECO:0007669"/>
    <property type="project" value="UniProtKB-KW"/>
</dbReference>
<dbReference type="CDD" id="cd16936">
    <property type="entry name" value="HATPase_RsbW-like"/>
    <property type="match status" value="1"/>
</dbReference>
<dbReference type="SUPFAM" id="SSF55874">
    <property type="entry name" value="ATPase domain of HSP90 chaperone/DNA topoisomerase II/histidine kinase"/>
    <property type="match status" value="1"/>
</dbReference>
<organism evidence="3 4">
    <name type="scientific">Actinomadura bangladeshensis</name>
    <dbReference type="NCBI Taxonomy" id="453573"/>
    <lineage>
        <taxon>Bacteria</taxon>
        <taxon>Bacillati</taxon>
        <taxon>Actinomycetota</taxon>
        <taxon>Actinomycetes</taxon>
        <taxon>Streptosporangiales</taxon>
        <taxon>Thermomonosporaceae</taxon>
        <taxon>Actinomadura</taxon>
    </lineage>
</organism>
<evidence type="ECO:0000313" key="3">
    <source>
        <dbReference type="EMBL" id="NEA24600.1"/>
    </source>
</evidence>
<dbReference type="Proteomes" id="UP000475532">
    <property type="component" value="Unassembled WGS sequence"/>
</dbReference>
<keyword evidence="1" id="KW-0723">Serine/threonine-protein kinase</keyword>
<evidence type="ECO:0000259" key="2">
    <source>
        <dbReference type="Pfam" id="PF13581"/>
    </source>
</evidence>
<reference evidence="3 4" key="1">
    <citation type="submission" date="2020-01" db="EMBL/GenBank/DDBJ databases">
        <title>Insect and environment-associated Actinomycetes.</title>
        <authorList>
            <person name="Currrie C."/>
            <person name="Chevrette M."/>
            <person name="Carlson C."/>
            <person name="Stubbendieck R."/>
            <person name="Wendt-Pienkowski E."/>
        </authorList>
    </citation>
    <scope>NUCLEOTIDE SEQUENCE [LARGE SCALE GENOMIC DNA]</scope>
    <source>
        <strain evidence="3 4">SID10258</strain>
    </source>
</reference>
<dbReference type="PANTHER" id="PTHR35526">
    <property type="entry name" value="ANTI-SIGMA-F FACTOR RSBW-RELATED"/>
    <property type="match status" value="1"/>
</dbReference>
<keyword evidence="1" id="KW-0808">Transferase</keyword>
<dbReference type="GO" id="GO:0005524">
    <property type="term" value="F:ATP binding"/>
    <property type="evidence" value="ECO:0007669"/>
    <property type="project" value="UniProtKB-KW"/>
</dbReference>
<dbReference type="RefSeq" id="WP_163057817.1">
    <property type="nucleotide sequence ID" value="NZ_JAAGLI010000497.1"/>
</dbReference>
<dbReference type="AlphaFoldDB" id="A0A6L9QGJ2"/>
<keyword evidence="3" id="KW-0067">ATP-binding</keyword>
<protein>
    <submittedName>
        <fullName evidence="3">ATP-binding protein</fullName>
    </submittedName>
</protein>
<keyword evidence="3" id="KW-0547">Nucleotide-binding</keyword>
<dbReference type="InterPro" id="IPR003594">
    <property type="entry name" value="HATPase_dom"/>
</dbReference>
<keyword evidence="1" id="KW-0418">Kinase</keyword>
<dbReference type="PANTHER" id="PTHR35526:SF3">
    <property type="entry name" value="ANTI-SIGMA-F FACTOR RSBW"/>
    <property type="match status" value="1"/>
</dbReference>
<sequence length="141" mass="15639">MATAAHAPETPTLVLEPDAEAPRLARRFLAERFAEWGISDDYVGRVVVSELVTNAYLHGKGQIVVRVFRDERDGLVVVEVWDAGEGRPQARPEDHAATSGRGLLLMAEIVHKWGVRPLNEGGKVTWAKLRGRDAGWPLDHR</sequence>
<dbReference type="EMBL" id="JAAGLI010000497">
    <property type="protein sequence ID" value="NEA24600.1"/>
    <property type="molecule type" value="Genomic_DNA"/>
</dbReference>
<dbReference type="InterPro" id="IPR036890">
    <property type="entry name" value="HATPase_C_sf"/>
</dbReference>
<feature type="domain" description="Histidine kinase/HSP90-like ATPase" evidence="2">
    <location>
        <begin position="17"/>
        <end position="126"/>
    </location>
</feature>
<dbReference type="InterPro" id="IPR050267">
    <property type="entry name" value="Anti-sigma-factor_SerPK"/>
</dbReference>
<evidence type="ECO:0000256" key="1">
    <source>
        <dbReference type="ARBA" id="ARBA00022527"/>
    </source>
</evidence>